<gene>
    <name evidence="1" type="ORF">X975_03510</name>
</gene>
<evidence type="ECO:0000313" key="1">
    <source>
        <dbReference type="EMBL" id="KFM56608.1"/>
    </source>
</evidence>
<name>A0A087SUR9_STEMI</name>
<proteinExistence type="predicted"/>
<protein>
    <submittedName>
        <fullName evidence="1">Uncharacterized protein</fullName>
    </submittedName>
</protein>
<sequence length="82" mass="9839">MDGRLEAKFCMSDRLLESATYSNKCNTSRLQRRFWFKVHCNFPRDSSLHICVMSNISKNPRMLEYISSRISVIWIHLEHHCY</sequence>
<keyword evidence="2" id="KW-1185">Reference proteome</keyword>
<feature type="non-terminal residue" evidence="1">
    <location>
        <position position="82"/>
    </location>
</feature>
<organism evidence="1 2">
    <name type="scientific">Stegodyphus mimosarum</name>
    <name type="common">African social velvet spider</name>
    <dbReference type="NCBI Taxonomy" id="407821"/>
    <lineage>
        <taxon>Eukaryota</taxon>
        <taxon>Metazoa</taxon>
        <taxon>Ecdysozoa</taxon>
        <taxon>Arthropoda</taxon>
        <taxon>Chelicerata</taxon>
        <taxon>Arachnida</taxon>
        <taxon>Araneae</taxon>
        <taxon>Araneomorphae</taxon>
        <taxon>Entelegynae</taxon>
        <taxon>Eresoidea</taxon>
        <taxon>Eresidae</taxon>
        <taxon>Stegodyphus</taxon>
    </lineage>
</organism>
<dbReference type="EMBL" id="KK112049">
    <property type="protein sequence ID" value="KFM56608.1"/>
    <property type="molecule type" value="Genomic_DNA"/>
</dbReference>
<dbReference type="Proteomes" id="UP000054359">
    <property type="component" value="Unassembled WGS sequence"/>
</dbReference>
<dbReference type="AlphaFoldDB" id="A0A087SUR9"/>
<evidence type="ECO:0000313" key="2">
    <source>
        <dbReference type="Proteomes" id="UP000054359"/>
    </source>
</evidence>
<accession>A0A087SUR9</accession>
<reference evidence="1 2" key="1">
    <citation type="submission" date="2013-11" db="EMBL/GenBank/DDBJ databases">
        <title>Genome sequencing of Stegodyphus mimosarum.</title>
        <authorList>
            <person name="Bechsgaard J."/>
        </authorList>
    </citation>
    <scope>NUCLEOTIDE SEQUENCE [LARGE SCALE GENOMIC DNA]</scope>
</reference>